<accession>A0ABX8JGE5</accession>
<feature type="region of interest" description="Disordered" evidence="1">
    <location>
        <begin position="1"/>
        <end position="27"/>
    </location>
</feature>
<sequence length="136" mass="14333">MARFQKGQSGNPAGKPPGTKDKRTELRALLKPHAPALIQKVVDLALEGDSAALRMCLDRLVPPVKATAEPVQVEATEGSLAEQAQAIYQQAANGELGPDEAGALIGLLQAQAKIIEISELEARITALEKEKQACTG</sequence>
<evidence type="ECO:0000256" key="1">
    <source>
        <dbReference type="SAM" id="MobiDB-lite"/>
    </source>
</evidence>
<evidence type="ECO:0000313" key="3">
    <source>
        <dbReference type="EMBL" id="QWV97465.1"/>
    </source>
</evidence>
<name>A0ABX8JGE5_9BACT</name>
<feature type="compositionally biased region" description="Polar residues" evidence="1">
    <location>
        <begin position="1"/>
        <end position="11"/>
    </location>
</feature>
<protein>
    <recommendedName>
        <fullName evidence="2">DUF5681 domain-containing protein</fullName>
    </recommendedName>
</protein>
<reference evidence="3 4" key="1">
    <citation type="submission" date="2021-06" db="EMBL/GenBank/DDBJ databases">
        <title>Gemonas diversity in paddy soil.</title>
        <authorList>
            <person name="Liu G."/>
        </authorList>
    </citation>
    <scope>NUCLEOTIDE SEQUENCE [LARGE SCALE GENOMIC DNA]</scope>
    <source>
        <strain evidence="3 4">RG29</strain>
    </source>
</reference>
<dbReference type="Proteomes" id="UP000683493">
    <property type="component" value="Chromosome"/>
</dbReference>
<proteinExistence type="predicted"/>
<dbReference type="Pfam" id="PF18932">
    <property type="entry name" value="DUF5681"/>
    <property type="match status" value="1"/>
</dbReference>
<evidence type="ECO:0000259" key="2">
    <source>
        <dbReference type="Pfam" id="PF18932"/>
    </source>
</evidence>
<evidence type="ECO:0000313" key="4">
    <source>
        <dbReference type="Proteomes" id="UP000683493"/>
    </source>
</evidence>
<keyword evidence="4" id="KW-1185">Reference proteome</keyword>
<gene>
    <name evidence="3" type="ORF">KP005_19355</name>
</gene>
<organism evidence="3 4">
    <name type="scientific">Geomonas diazotrophica</name>
    <dbReference type="NCBI Taxonomy" id="2843197"/>
    <lineage>
        <taxon>Bacteria</taxon>
        <taxon>Pseudomonadati</taxon>
        <taxon>Thermodesulfobacteriota</taxon>
        <taxon>Desulfuromonadia</taxon>
        <taxon>Geobacterales</taxon>
        <taxon>Geobacteraceae</taxon>
        <taxon>Geomonas</taxon>
    </lineage>
</organism>
<dbReference type="InterPro" id="IPR043736">
    <property type="entry name" value="DUF5681"/>
</dbReference>
<feature type="compositionally biased region" description="Basic and acidic residues" evidence="1">
    <location>
        <begin position="18"/>
        <end position="27"/>
    </location>
</feature>
<feature type="domain" description="DUF5681" evidence="2">
    <location>
        <begin position="3"/>
        <end position="61"/>
    </location>
</feature>
<dbReference type="EMBL" id="CP076724">
    <property type="protein sequence ID" value="QWV97465.1"/>
    <property type="molecule type" value="Genomic_DNA"/>
</dbReference>